<gene>
    <name evidence="1" type="ORF">CTRU02_210341</name>
</gene>
<dbReference type="EMBL" id="VUJX02000006">
    <property type="protein sequence ID" value="KAL0935750.1"/>
    <property type="molecule type" value="Genomic_DNA"/>
</dbReference>
<protein>
    <submittedName>
        <fullName evidence="1">Short-chain dehydrogenase</fullName>
    </submittedName>
</protein>
<dbReference type="Proteomes" id="UP000805649">
    <property type="component" value="Unassembled WGS sequence"/>
</dbReference>
<name>A0ACC3YUY8_COLTU</name>
<organism evidence="1 2">
    <name type="scientific">Colletotrichum truncatum</name>
    <name type="common">Anthracnose fungus</name>
    <name type="synonym">Colletotrichum capsici</name>
    <dbReference type="NCBI Taxonomy" id="5467"/>
    <lineage>
        <taxon>Eukaryota</taxon>
        <taxon>Fungi</taxon>
        <taxon>Dikarya</taxon>
        <taxon>Ascomycota</taxon>
        <taxon>Pezizomycotina</taxon>
        <taxon>Sordariomycetes</taxon>
        <taxon>Hypocreomycetidae</taxon>
        <taxon>Glomerellales</taxon>
        <taxon>Glomerellaceae</taxon>
        <taxon>Colletotrichum</taxon>
        <taxon>Colletotrichum truncatum species complex</taxon>
    </lineage>
</organism>
<accession>A0ACC3YUY8</accession>
<keyword evidence="2" id="KW-1185">Reference proteome</keyword>
<evidence type="ECO:0000313" key="2">
    <source>
        <dbReference type="Proteomes" id="UP000805649"/>
    </source>
</evidence>
<reference evidence="1 2" key="1">
    <citation type="journal article" date="2020" name="Phytopathology">
        <title>Genome Sequence Resources of Colletotrichum truncatum, C. plurivorum, C. musicola, and C. sojae: Four Species Pathogenic to Soybean (Glycine max).</title>
        <authorList>
            <person name="Rogerio F."/>
            <person name="Boufleur T.R."/>
            <person name="Ciampi-Guillardi M."/>
            <person name="Sukno S.A."/>
            <person name="Thon M.R."/>
            <person name="Massola Junior N.S."/>
            <person name="Baroncelli R."/>
        </authorList>
    </citation>
    <scope>NUCLEOTIDE SEQUENCE [LARGE SCALE GENOMIC DNA]</scope>
    <source>
        <strain evidence="1 2">CMES1059</strain>
    </source>
</reference>
<comment type="caution">
    <text evidence="1">The sequence shown here is derived from an EMBL/GenBank/DDBJ whole genome shotgun (WGS) entry which is preliminary data.</text>
</comment>
<sequence length="343" mass="37807">MKFLLQMGIPVWLWLLAMIGLTIVLFFAVQLVDQIIFHFHTPSSPLIAYKRKGPKPTYALVTGASAGIGYGIAKTLVRHGFGVILLGHLAEEVTQAASELQSMDENIPVKTIVMDAQTATMEDIRTTIKNTIENAGLQVSILVNNVGSNPVARPPFRALSTYSNEDIDGVIDLNARFMARLTSLMLPILCNTGGTSKQPRLRQRSLILNISSGGMIGSPWLVMYCATKAFNWAFSISLARELEASKETSHVDSLCVVPGDVRSQGNCIQSTKGAPDSDTFGRLIVERTDGAIARGWREMRPYWLHELQYTLLRLIPESTRTRALIDVLGKKRDGFNAAYPKDD</sequence>
<evidence type="ECO:0000313" key="1">
    <source>
        <dbReference type="EMBL" id="KAL0935750.1"/>
    </source>
</evidence>
<proteinExistence type="predicted"/>